<dbReference type="SUPFAM" id="SSF46894">
    <property type="entry name" value="C-terminal effector domain of the bipartite response regulators"/>
    <property type="match status" value="1"/>
</dbReference>
<evidence type="ECO:0000259" key="3">
    <source>
        <dbReference type="PROSITE" id="PS50043"/>
    </source>
</evidence>
<dbReference type="PRINTS" id="PR00038">
    <property type="entry name" value="HTHLUXR"/>
</dbReference>
<protein>
    <submittedName>
        <fullName evidence="4">LuxR family transcriptional regulator</fullName>
    </submittedName>
</protein>
<organism evidence="4 5">
    <name type="scientific">Kribbella koreensis</name>
    <dbReference type="NCBI Taxonomy" id="57909"/>
    <lineage>
        <taxon>Bacteria</taxon>
        <taxon>Bacillati</taxon>
        <taxon>Actinomycetota</taxon>
        <taxon>Actinomycetes</taxon>
        <taxon>Propionibacteriales</taxon>
        <taxon>Kribbellaceae</taxon>
        <taxon>Kribbella</taxon>
    </lineage>
</organism>
<reference evidence="4 5" key="1">
    <citation type="journal article" date="2019" name="Int. J. Syst. Evol. Microbiol.">
        <title>The Global Catalogue of Microorganisms (GCM) 10K type strain sequencing project: providing services to taxonomists for standard genome sequencing and annotation.</title>
        <authorList>
            <consortium name="The Broad Institute Genomics Platform"/>
            <consortium name="The Broad Institute Genome Sequencing Center for Infectious Disease"/>
            <person name="Wu L."/>
            <person name="Ma J."/>
        </authorList>
    </citation>
    <scope>NUCLEOTIDE SEQUENCE [LARGE SCALE GENOMIC DNA]</scope>
    <source>
        <strain evidence="4 5">JCM 10977</strain>
    </source>
</reference>
<name>A0ABN1P9A9_9ACTN</name>
<comment type="caution">
    <text evidence="4">The sequence shown here is derived from an EMBL/GenBank/DDBJ whole genome shotgun (WGS) entry which is preliminary data.</text>
</comment>
<dbReference type="PANTHER" id="PTHR16305:SF35">
    <property type="entry name" value="TRANSCRIPTIONAL ACTIVATOR DOMAIN"/>
    <property type="match status" value="1"/>
</dbReference>
<gene>
    <name evidence="4" type="ORF">GCM10009554_03750</name>
</gene>
<dbReference type="Pfam" id="PF00196">
    <property type="entry name" value="GerE"/>
    <property type="match status" value="1"/>
</dbReference>
<dbReference type="InterPro" id="IPR036388">
    <property type="entry name" value="WH-like_DNA-bd_sf"/>
</dbReference>
<dbReference type="InterPro" id="IPR016032">
    <property type="entry name" value="Sig_transdc_resp-reg_C-effctor"/>
</dbReference>
<feature type="domain" description="HTH luxR-type" evidence="3">
    <location>
        <begin position="885"/>
        <end position="950"/>
    </location>
</feature>
<evidence type="ECO:0000256" key="2">
    <source>
        <dbReference type="ARBA" id="ARBA00022840"/>
    </source>
</evidence>
<evidence type="ECO:0000256" key="1">
    <source>
        <dbReference type="ARBA" id="ARBA00022741"/>
    </source>
</evidence>
<dbReference type="PROSITE" id="PS50043">
    <property type="entry name" value="HTH_LUXR_2"/>
    <property type="match status" value="1"/>
</dbReference>
<dbReference type="InterPro" id="IPR000792">
    <property type="entry name" value="Tscrpt_reg_LuxR_C"/>
</dbReference>
<keyword evidence="2" id="KW-0067">ATP-binding</keyword>
<dbReference type="SMART" id="SM00421">
    <property type="entry name" value="HTH_LUXR"/>
    <property type="match status" value="1"/>
</dbReference>
<accession>A0ABN1P9A9</accession>
<dbReference type="InterPro" id="IPR011990">
    <property type="entry name" value="TPR-like_helical_dom_sf"/>
</dbReference>
<dbReference type="InterPro" id="IPR041664">
    <property type="entry name" value="AAA_16"/>
</dbReference>
<dbReference type="Gene3D" id="3.40.50.300">
    <property type="entry name" value="P-loop containing nucleotide triphosphate hydrolases"/>
    <property type="match status" value="1"/>
</dbReference>
<dbReference type="SUPFAM" id="SSF48452">
    <property type="entry name" value="TPR-like"/>
    <property type="match status" value="1"/>
</dbReference>
<dbReference type="SUPFAM" id="SSF52540">
    <property type="entry name" value="P-loop containing nucleoside triphosphate hydrolases"/>
    <property type="match status" value="1"/>
</dbReference>
<keyword evidence="1" id="KW-0547">Nucleotide-binding</keyword>
<proteinExistence type="predicted"/>
<dbReference type="CDD" id="cd06170">
    <property type="entry name" value="LuxR_C_like"/>
    <property type="match status" value="1"/>
</dbReference>
<dbReference type="PROSITE" id="PS00622">
    <property type="entry name" value="HTH_LUXR_1"/>
    <property type="match status" value="1"/>
</dbReference>
<dbReference type="Gene3D" id="1.10.10.10">
    <property type="entry name" value="Winged helix-like DNA-binding domain superfamily/Winged helix DNA-binding domain"/>
    <property type="match status" value="1"/>
</dbReference>
<sequence>MFWHATLGSVRTLLGRTAEQERLSALVAGITESGGALVIRGAAGIGKSALAAEAATQARAAGAKVLAVTGSESEQNFPYAGLHQLLHPVRKGIDALPGSQREALRIALCLADGDIPDLYLVGMAALNLLSDTGTPLLLLAEDAHWLDQASADVLAFVARRLDSEPIVLLATVRDGVPSQLDTELPSLHLEPLTDDVASTLLDEVAPTLDPSVRKRLLSEAAGNPLALAELPATIQADSLLKATLPLNTRLERAFGARISTLPADTRMCLLVAALNDRGSLSEMFEAASAALSGAPVGAETLTPAAEAGLIEAALGGAGANVAGANVAGRGSAGQGESGQGSSGQGGAWLAVGGRLAFRHPLMRSAIVQAATAAEHRAAHRALADALQKDPERQVWHLAAAATTADEGIAGVLVEAAERARYRGGVGAAIAGLEEAARLSESGELRADRLLRAADLGVEAGRSDLVERLLAEASREELSFQHRARATWIRSSFDDGLVDDTAGPIELAKLARSVFEDGDLDLAMRILWGAGMRCFWAEPGPEARQHLLDVADSLPLDEHDPRLIAILAYVAPIERGKAVAAGLMELAGQTGGDPEVERFLGSAALQIGAFELAARFSASAAAGLRAQGRLGLLARALAVHACSATRLGNLDVALPAAEEAARLAKETHQIFMYGFALSAQAEIAALRGLYAEAANLIAEAEQVALAAGARPILATVQLARGLSALGEGRHADAFADLHRVFDLTEPSYQLALRCYLIADLTEAAIRCGQEDAARKIIQRLEKDAQQTGSPSLHIGLRYARAALASDDDAEKLFLAALAGDLTGWPLERGRLHLAFGEWLRRHRRAAESRVHLRAARETFDALGLIPWSERARSELRAAGETSPRRTPDAREQLTPHELSIAQLAAEGLTNREIGQRLYLSHRTVSTHLHRIFPKLGITSRADLPAVLRNSPG</sequence>
<dbReference type="InterPro" id="IPR027417">
    <property type="entry name" value="P-loop_NTPase"/>
</dbReference>
<evidence type="ECO:0000313" key="4">
    <source>
        <dbReference type="EMBL" id="GAA0924764.1"/>
    </source>
</evidence>
<dbReference type="PANTHER" id="PTHR16305">
    <property type="entry name" value="TESTICULAR SOLUBLE ADENYLYL CYCLASE"/>
    <property type="match status" value="1"/>
</dbReference>
<dbReference type="EMBL" id="BAAAHK010000001">
    <property type="protein sequence ID" value="GAA0924764.1"/>
    <property type="molecule type" value="Genomic_DNA"/>
</dbReference>
<dbReference type="Pfam" id="PF13191">
    <property type="entry name" value="AAA_16"/>
    <property type="match status" value="1"/>
</dbReference>
<keyword evidence="5" id="KW-1185">Reference proteome</keyword>
<dbReference type="Proteomes" id="UP001500542">
    <property type="component" value="Unassembled WGS sequence"/>
</dbReference>
<evidence type="ECO:0000313" key="5">
    <source>
        <dbReference type="Proteomes" id="UP001500542"/>
    </source>
</evidence>